<reference evidence="9 11" key="1">
    <citation type="journal article" date="2015" name="Genome Announc.">
        <title>Draft Genome Sequence of Vibrio owensii Strain SH-14, Which Causes Shrimp Acute Hepatopancreatic Necrosis Disease.</title>
        <authorList>
            <person name="Liu L."/>
            <person name="Xiao J."/>
            <person name="Xia X."/>
            <person name="Pan Y."/>
            <person name="Yan S."/>
            <person name="Wang Y."/>
        </authorList>
    </citation>
    <scope>NUCLEOTIDE SEQUENCE [LARGE SCALE GENOMIC DNA]</scope>
    <source>
        <strain evidence="9 11">SH14</strain>
    </source>
</reference>
<gene>
    <name evidence="9" type="ORF">APZ19_18310</name>
    <name evidence="8" type="ORF">D0812_21255</name>
</gene>
<evidence type="ECO:0000256" key="5">
    <source>
        <dbReference type="SAM" id="Coils"/>
    </source>
</evidence>
<dbReference type="GO" id="GO:1902201">
    <property type="term" value="P:negative regulation of bacterial-type flagellum-dependent cell motility"/>
    <property type="evidence" value="ECO:0007669"/>
    <property type="project" value="TreeGrafter"/>
</dbReference>
<dbReference type="PROSITE" id="PS50887">
    <property type="entry name" value="GGDEF"/>
    <property type="match status" value="1"/>
</dbReference>
<evidence type="ECO:0000256" key="2">
    <source>
        <dbReference type="ARBA" id="ARBA00012528"/>
    </source>
</evidence>
<dbReference type="InterPro" id="IPR000160">
    <property type="entry name" value="GGDEF_dom"/>
</dbReference>
<dbReference type="PANTHER" id="PTHR45138">
    <property type="entry name" value="REGULATORY COMPONENTS OF SENSORY TRANSDUCTION SYSTEM"/>
    <property type="match status" value="1"/>
</dbReference>
<evidence type="ECO:0000313" key="8">
    <source>
        <dbReference type="EMBL" id="AYO16923.1"/>
    </source>
</evidence>
<keyword evidence="6" id="KW-0472">Membrane</keyword>
<evidence type="ECO:0000313" key="10">
    <source>
        <dbReference type="Proteomes" id="UP000272136"/>
    </source>
</evidence>
<protein>
    <recommendedName>
        <fullName evidence="2">diguanylate cyclase</fullName>
        <ecNumber evidence="2">2.7.7.65</ecNumber>
    </recommendedName>
</protein>
<evidence type="ECO:0000259" key="7">
    <source>
        <dbReference type="PROSITE" id="PS50887"/>
    </source>
</evidence>
<dbReference type="SUPFAM" id="SSF48452">
    <property type="entry name" value="TPR-like"/>
    <property type="match status" value="2"/>
</dbReference>
<comment type="catalytic activity">
    <reaction evidence="3">
        <text>2 GTP = 3',3'-c-di-GMP + 2 diphosphate</text>
        <dbReference type="Rhea" id="RHEA:24898"/>
        <dbReference type="ChEBI" id="CHEBI:33019"/>
        <dbReference type="ChEBI" id="CHEBI:37565"/>
        <dbReference type="ChEBI" id="CHEBI:58805"/>
        <dbReference type="EC" id="2.7.7.65"/>
    </reaction>
</comment>
<keyword evidence="6" id="KW-1133">Transmembrane helix</keyword>
<dbReference type="CDD" id="cd01949">
    <property type="entry name" value="GGDEF"/>
    <property type="match status" value="1"/>
</dbReference>
<keyword evidence="5" id="KW-0175">Coiled coil</keyword>
<dbReference type="EMBL" id="CP045860">
    <property type="protein sequence ID" value="QGH49090.1"/>
    <property type="molecule type" value="Genomic_DNA"/>
</dbReference>
<dbReference type="NCBIfam" id="TIGR00254">
    <property type="entry name" value="GGDEF"/>
    <property type="match status" value="1"/>
</dbReference>
<name>A0AAP9KC32_9VIBR</name>
<keyword evidence="6" id="KW-0812">Transmembrane</keyword>
<evidence type="ECO:0000313" key="11">
    <source>
        <dbReference type="Proteomes" id="UP000390336"/>
    </source>
</evidence>
<reference evidence="8 10" key="2">
    <citation type="submission" date="2018-10" db="EMBL/GenBank/DDBJ databases">
        <title>Whole Genome of Vibrio owensii strain 170502, isolated from Acute Hepatopancreatic Necrosis Disease (AHPND) shrimp.</title>
        <authorList>
            <person name="Yan M."/>
            <person name="Wang X."/>
            <person name="Wang Y."/>
        </authorList>
    </citation>
    <scope>NUCLEOTIDE SEQUENCE [LARGE SCALE GENOMIC DNA]</scope>
    <source>
        <strain evidence="8 10">1700302</strain>
    </source>
</reference>
<dbReference type="EC" id="2.7.7.65" evidence="2"/>
<sequence length="650" mass="74489">MFQFIELAFINSLKLFPFKTLRYLFPIVFGALCSTNSIAADNANKESYLRHHLTIKDYPMLEFYFDSIGKPRSIKSSYLTLPADASPNSEALYYFARIYLERYEGVPLPEIPDLVAFGKKHELPWVIAEAKLNQAVELVEADDVWQGELLLHDVINISRQIGYNSLQGRAYRWLGNAEVQRSQVQTGLKHYRTAYDLLEDSEFEIQTAMTLNNIASLYMELSDWDRAKAYLDQAISGYLNSNEKYDNSLFLAIMYANLSVINYGMGKYEESEHYFERAAKLSMDTGSVRIKHNSVSNLSQLLSTLGKMEESYKLAQACLDLPNPQKLKGMKAACHEAFAEAYLKDGKYEQAIESAKLALEGLSETASAETKQQMDLYLVLVRAHQELKNFEKAFDNLGRLRNLEKSFDNHVHGDEMINIKLDLEAKLAQKELTLLEAKNALQASELESQRYREIFYFLIVAAIGFWLFRYIRQMNKINEELTQQNTTDPLTKIHNRRYLPNWLDNMAKRSPGRKFALAVIDIDHFKTFNDQYGHDLGDKMLTHVARILDEATRSGDLLVRWGGEEFVLLFEIRHADDCAKTLDRLRLAVENNNLEVDSDSLGATISLGAVNELSAQSIKQEWDQWFFAADQALYDAKQAGRNQFKIHSTS</sequence>
<reference evidence="9" key="3">
    <citation type="submission" date="2019-11" db="EMBL/GenBank/DDBJ databases">
        <title>Complete genome sequence of Vibrio owensii SH-14 isolated from shrimp with acute hepatopancreatic necrosis diease.</title>
        <authorList>
            <person name="Liang X."/>
            <person name="Wang Y."/>
        </authorList>
    </citation>
    <scope>NUCLEOTIDE SEQUENCE</scope>
    <source>
        <strain evidence="9">SH14</strain>
    </source>
</reference>
<dbReference type="InterPro" id="IPR011990">
    <property type="entry name" value="TPR-like_helical_dom_sf"/>
</dbReference>
<dbReference type="Gene3D" id="3.30.70.270">
    <property type="match status" value="1"/>
</dbReference>
<dbReference type="SUPFAM" id="SSF55073">
    <property type="entry name" value="Nucleotide cyclase"/>
    <property type="match status" value="1"/>
</dbReference>
<feature type="repeat" description="TPR" evidence="4">
    <location>
        <begin position="252"/>
        <end position="285"/>
    </location>
</feature>
<dbReference type="InterPro" id="IPR029787">
    <property type="entry name" value="Nucleotide_cyclase"/>
</dbReference>
<dbReference type="PROSITE" id="PS50005">
    <property type="entry name" value="TPR"/>
    <property type="match status" value="1"/>
</dbReference>
<accession>A0AAP9KC32</accession>
<evidence type="ECO:0000256" key="1">
    <source>
        <dbReference type="ARBA" id="ARBA00001946"/>
    </source>
</evidence>
<dbReference type="AlphaFoldDB" id="A0AAP9KC32"/>
<dbReference type="PANTHER" id="PTHR45138:SF9">
    <property type="entry name" value="DIGUANYLATE CYCLASE DGCM-RELATED"/>
    <property type="match status" value="1"/>
</dbReference>
<keyword evidence="10" id="KW-1185">Reference proteome</keyword>
<keyword evidence="4" id="KW-0802">TPR repeat</keyword>
<dbReference type="Proteomes" id="UP000272136">
    <property type="component" value="Chromosome 2"/>
</dbReference>
<dbReference type="FunFam" id="3.30.70.270:FF:000001">
    <property type="entry name" value="Diguanylate cyclase domain protein"/>
    <property type="match status" value="1"/>
</dbReference>
<dbReference type="GO" id="GO:0052621">
    <property type="term" value="F:diguanylate cyclase activity"/>
    <property type="evidence" value="ECO:0007669"/>
    <property type="project" value="UniProtKB-EC"/>
</dbReference>
<dbReference type="SMART" id="SM00267">
    <property type="entry name" value="GGDEF"/>
    <property type="match status" value="1"/>
</dbReference>
<organism evidence="9 11">
    <name type="scientific">Vibrio owensii</name>
    <dbReference type="NCBI Taxonomy" id="696485"/>
    <lineage>
        <taxon>Bacteria</taxon>
        <taxon>Pseudomonadati</taxon>
        <taxon>Pseudomonadota</taxon>
        <taxon>Gammaproteobacteria</taxon>
        <taxon>Vibrionales</taxon>
        <taxon>Vibrionaceae</taxon>
        <taxon>Vibrio</taxon>
    </lineage>
</organism>
<feature type="transmembrane region" description="Helical" evidence="6">
    <location>
        <begin position="454"/>
        <end position="471"/>
    </location>
</feature>
<dbReference type="SMART" id="SM00028">
    <property type="entry name" value="TPR"/>
    <property type="match status" value="4"/>
</dbReference>
<dbReference type="InterPro" id="IPR043128">
    <property type="entry name" value="Rev_trsase/Diguanyl_cyclase"/>
</dbReference>
<dbReference type="GO" id="GO:0043709">
    <property type="term" value="P:cell adhesion involved in single-species biofilm formation"/>
    <property type="evidence" value="ECO:0007669"/>
    <property type="project" value="TreeGrafter"/>
</dbReference>
<dbReference type="EMBL" id="CP033138">
    <property type="protein sequence ID" value="AYO16923.1"/>
    <property type="molecule type" value="Genomic_DNA"/>
</dbReference>
<evidence type="ECO:0000313" key="9">
    <source>
        <dbReference type="EMBL" id="QGH49090.1"/>
    </source>
</evidence>
<proteinExistence type="predicted"/>
<dbReference type="GO" id="GO:0005886">
    <property type="term" value="C:plasma membrane"/>
    <property type="evidence" value="ECO:0007669"/>
    <property type="project" value="TreeGrafter"/>
</dbReference>
<dbReference type="Proteomes" id="UP000390336">
    <property type="component" value="Chromosome 2"/>
</dbReference>
<feature type="coiled-coil region" evidence="5">
    <location>
        <begin position="418"/>
        <end position="447"/>
    </location>
</feature>
<dbReference type="InterPro" id="IPR019734">
    <property type="entry name" value="TPR_rpt"/>
</dbReference>
<dbReference type="InterPro" id="IPR050469">
    <property type="entry name" value="Diguanylate_Cyclase"/>
</dbReference>
<evidence type="ECO:0000256" key="6">
    <source>
        <dbReference type="SAM" id="Phobius"/>
    </source>
</evidence>
<dbReference type="Pfam" id="PF00990">
    <property type="entry name" value="GGDEF"/>
    <property type="match status" value="1"/>
</dbReference>
<feature type="domain" description="GGDEF" evidence="7">
    <location>
        <begin position="513"/>
        <end position="649"/>
    </location>
</feature>
<evidence type="ECO:0000256" key="3">
    <source>
        <dbReference type="ARBA" id="ARBA00034247"/>
    </source>
</evidence>
<comment type="cofactor">
    <cofactor evidence="1">
        <name>Mg(2+)</name>
        <dbReference type="ChEBI" id="CHEBI:18420"/>
    </cofactor>
</comment>
<dbReference type="Gene3D" id="1.25.40.10">
    <property type="entry name" value="Tetratricopeptide repeat domain"/>
    <property type="match status" value="3"/>
</dbReference>
<dbReference type="Pfam" id="PF13424">
    <property type="entry name" value="TPR_12"/>
    <property type="match status" value="1"/>
</dbReference>
<evidence type="ECO:0000256" key="4">
    <source>
        <dbReference type="PROSITE-ProRule" id="PRU00339"/>
    </source>
</evidence>